<reference evidence="2 3" key="1">
    <citation type="submission" date="2016-10" db="EMBL/GenBank/DDBJ databases">
        <title>Flavobacterium gilvum sp. nov., isolated from stream water.</title>
        <authorList>
            <person name="Shin S.-K."/>
            <person name="Cho Y.-J."/>
            <person name="Yi H."/>
        </authorList>
    </citation>
    <scope>NUCLEOTIDE SEQUENCE [LARGE SCALE GENOMIC DNA]</scope>
    <source>
        <strain evidence="2 3">EM1308</strain>
    </source>
</reference>
<dbReference type="EMBL" id="CP017479">
    <property type="protein sequence ID" value="AOW08154.1"/>
    <property type="molecule type" value="Genomic_DNA"/>
</dbReference>
<dbReference type="Gene3D" id="3.40.50.2000">
    <property type="entry name" value="Glycogen Phosphorylase B"/>
    <property type="match status" value="1"/>
</dbReference>
<accession>A0AAC9I0Y1</accession>
<protein>
    <recommendedName>
        <fullName evidence="1">Glycosyl transferase family 1 domain-containing protein</fullName>
    </recommendedName>
</protein>
<dbReference type="AlphaFoldDB" id="A0AAC9I0Y1"/>
<dbReference type="GO" id="GO:0016757">
    <property type="term" value="F:glycosyltransferase activity"/>
    <property type="evidence" value="ECO:0007669"/>
    <property type="project" value="InterPro"/>
</dbReference>
<feature type="domain" description="Glycosyl transferase family 1" evidence="1">
    <location>
        <begin position="178"/>
        <end position="339"/>
    </location>
</feature>
<keyword evidence="3" id="KW-1185">Reference proteome</keyword>
<dbReference type="CDD" id="cd03801">
    <property type="entry name" value="GT4_PimA-like"/>
    <property type="match status" value="1"/>
</dbReference>
<gene>
    <name evidence="2" type="ORF">EM308_00770</name>
</gene>
<dbReference type="PANTHER" id="PTHR12526">
    <property type="entry name" value="GLYCOSYLTRANSFERASE"/>
    <property type="match status" value="1"/>
</dbReference>
<name>A0AAC9I0Y1_9FLAO</name>
<evidence type="ECO:0000313" key="3">
    <source>
        <dbReference type="Proteomes" id="UP000175968"/>
    </source>
</evidence>
<dbReference type="InterPro" id="IPR001296">
    <property type="entry name" value="Glyco_trans_1"/>
</dbReference>
<evidence type="ECO:0000313" key="2">
    <source>
        <dbReference type="EMBL" id="AOW08154.1"/>
    </source>
</evidence>
<dbReference type="Pfam" id="PF00534">
    <property type="entry name" value="Glycos_transf_1"/>
    <property type="match status" value="1"/>
</dbReference>
<dbReference type="Proteomes" id="UP000175968">
    <property type="component" value="Chromosome"/>
</dbReference>
<dbReference type="SUPFAM" id="SSF53756">
    <property type="entry name" value="UDP-Glycosyltransferase/glycogen phosphorylase"/>
    <property type="match status" value="1"/>
</dbReference>
<organism evidence="2 3">
    <name type="scientific">Flavobacterium gilvum</name>
    <dbReference type="NCBI Taxonomy" id="1492737"/>
    <lineage>
        <taxon>Bacteria</taxon>
        <taxon>Pseudomonadati</taxon>
        <taxon>Bacteroidota</taxon>
        <taxon>Flavobacteriia</taxon>
        <taxon>Flavobacteriales</taxon>
        <taxon>Flavobacteriaceae</taxon>
        <taxon>Flavobacterium</taxon>
    </lineage>
</organism>
<proteinExistence type="predicted"/>
<dbReference type="KEGG" id="fgl:EM308_00770"/>
<dbReference type="RefSeq" id="WP_035637386.1">
    <property type="nucleotide sequence ID" value="NZ_CP017479.1"/>
</dbReference>
<dbReference type="PANTHER" id="PTHR12526:SF637">
    <property type="entry name" value="GLYCOSYLTRANSFERASE EPSF-RELATED"/>
    <property type="match status" value="1"/>
</dbReference>
<sequence>MTVTIFSNFINHYQSDLSDYFYEMLGDGFTFIATEPIDQSFKMYLSTDFSDKKYLLNSYESDINYEKALLLGLTSDIVILGSAPDIFIKERLKLNKITFRYSERWFKKKGYEILSPRFWLFAYKNFIKYRNNKYYMLCASAYTPSDTNKFFAFRDKCYKWGYFPKVKKINVDSILSSKKDQKFRILWVARWIDWKHPEMAVQLIAQLKSKGYDIILEMAGDGNMREEILKLIDRNNLVENINVLGNIQNDDILKKMRDSNAFILTSDRGEGWGAVVNEAMSNACTVVASHEIGSVPYLIQHEFNGLIFESRDLTSFVNQVERLINDRALCNTLAKNAYKSINEIWSPQIAASNFIDLAKSLMIGEDKIIVNGPCSKAEVLIEKDFLKKVQ</sequence>
<evidence type="ECO:0000259" key="1">
    <source>
        <dbReference type="Pfam" id="PF00534"/>
    </source>
</evidence>